<evidence type="ECO:0000256" key="2">
    <source>
        <dbReference type="ARBA" id="ARBA00023004"/>
    </source>
</evidence>
<keyword evidence="1" id="KW-0479">Metal-binding</keyword>
<dbReference type="Pfam" id="PF12838">
    <property type="entry name" value="Fer4_7"/>
    <property type="match status" value="1"/>
</dbReference>
<organism evidence="5 6">
    <name type="scientific">Acetomicrobium hydrogeniformans ATCC BAA-1850</name>
    <dbReference type="NCBI Taxonomy" id="592015"/>
    <lineage>
        <taxon>Bacteria</taxon>
        <taxon>Thermotogati</taxon>
        <taxon>Synergistota</taxon>
        <taxon>Synergistia</taxon>
        <taxon>Synergistales</taxon>
        <taxon>Acetomicrobiaceae</taxon>
        <taxon>Acetomicrobium</taxon>
    </lineage>
</organism>
<dbReference type="EMBL" id="ACJX03000001">
    <property type="protein sequence ID" value="KRT36051.1"/>
    <property type="molecule type" value="Genomic_DNA"/>
</dbReference>
<dbReference type="InterPro" id="IPR017896">
    <property type="entry name" value="4Fe4S_Fe-S-bd"/>
</dbReference>
<dbReference type="Gene3D" id="3.30.70.20">
    <property type="match status" value="1"/>
</dbReference>
<protein>
    <submittedName>
        <fullName evidence="5">Putative ferredoxin-1</fullName>
    </submittedName>
</protein>
<keyword evidence="3" id="KW-0411">Iron-sulfur</keyword>
<dbReference type="GO" id="GO:0046872">
    <property type="term" value="F:metal ion binding"/>
    <property type="evidence" value="ECO:0007669"/>
    <property type="project" value="UniProtKB-KW"/>
</dbReference>
<dbReference type="AlphaFoldDB" id="A0A0T5XCH7"/>
<dbReference type="PROSITE" id="PS00198">
    <property type="entry name" value="4FE4S_FER_1"/>
    <property type="match status" value="2"/>
</dbReference>
<dbReference type="PROSITE" id="PS51379">
    <property type="entry name" value="4FE4S_FER_2"/>
    <property type="match status" value="2"/>
</dbReference>
<dbReference type="Proteomes" id="UP000005273">
    <property type="component" value="Unassembled WGS sequence"/>
</dbReference>
<feature type="domain" description="4Fe-4S ferredoxin-type" evidence="4">
    <location>
        <begin position="39"/>
        <end position="68"/>
    </location>
</feature>
<comment type="caution">
    <text evidence="5">The sequence shown here is derived from an EMBL/GenBank/DDBJ whole genome shotgun (WGS) entry which is preliminary data.</text>
</comment>
<evidence type="ECO:0000313" key="6">
    <source>
        <dbReference type="Proteomes" id="UP000005273"/>
    </source>
</evidence>
<name>A0A0T5XCH7_9BACT</name>
<dbReference type="GO" id="GO:0051536">
    <property type="term" value="F:iron-sulfur cluster binding"/>
    <property type="evidence" value="ECO:0007669"/>
    <property type="project" value="UniProtKB-KW"/>
</dbReference>
<evidence type="ECO:0000259" key="4">
    <source>
        <dbReference type="PROSITE" id="PS51379"/>
    </source>
</evidence>
<reference evidence="6" key="1">
    <citation type="submission" date="2012-09" db="EMBL/GenBank/DDBJ databases">
        <authorList>
            <person name="Weinstock G."/>
            <person name="Sodergren E."/>
            <person name="Clifton S."/>
            <person name="Fulton L."/>
            <person name="Fulton B."/>
            <person name="Courtney L."/>
            <person name="Fronick C."/>
            <person name="Harrison M."/>
            <person name="Strong C."/>
            <person name="Farmer C."/>
            <person name="Delehaunty K."/>
            <person name="Markovic C."/>
            <person name="Hall O."/>
            <person name="Minx P."/>
            <person name="Tomlinson C."/>
            <person name="Mitreva M."/>
            <person name="Nelson J."/>
            <person name="Hou S."/>
            <person name="Wollam A."/>
            <person name="Pepin K.H."/>
            <person name="Johnson M."/>
            <person name="Bhonagiri V."/>
            <person name="Nash W.E."/>
            <person name="Suruliraj S."/>
            <person name="Warren W."/>
            <person name="Chinwalla A."/>
            <person name="Mardis E.R."/>
            <person name="Wilson R.K."/>
        </authorList>
    </citation>
    <scope>NUCLEOTIDE SEQUENCE [LARGE SCALE GENOMIC DNA]</scope>
    <source>
        <strain evidence="6">OS1</strain>
    </source>
</reference>
<feature type="domain" description="4Fe-4S ferredoxin-type" evidence="4">
    <location>
        <begin position="8"/>
        <end position="37"/>
    </location>
</feature>
<gene>
    <name evidence="5" type="ORF">HMPREF1705_03319</name>
</gene>
<evidence type="ECO:0000256" key="3">
    <source>
        <dbReference type="ARBA" id="ARBA00023014"/>
    </source>
</evidence>
<dbReference type="SUPFAM" id="SSF54862">
    <property type="entry name" value="4Fe-4S ferredoxins"/>
    <property type="match status" value="1"/>
</dbReference>
<dbReference type="STRING" id="592015.HMPREF1705_03319"/>
<dbReference type="InterPro" id="IPR017900">
    <property type="entry name" value="4Fe4S_Fe_S_CS"/>
</dbReference>
<proteinExistence type="predicted"/>
<keyword evidence="2" id="KW-0408">Iron</keyword>
<evidence type="ECO:0000256" key="1">
    <source>
        <dbReference type="ARBA" id="ARBA00022723"/>
    </source>
</evidence>
<accession>A0A0T5XCH7</accession>
<dbReference type="eggNOG" id="COG1146">
    <property type="taxonomic scope" value="Bacteria"/>
</dbReference>
<dbReference type="PANTHER" id="PTHR43122:SF1">
    <property type="entry name" value="IRON-SULFUR-BINDING PROTEIN"/>
    <property type="match status" value="1"/>
</dbReference>
<evidence type="ECO:0000313" key="5">
    <source>
        <dbReference type="EMBL" id="KRT36051.1"/>
    </source>
</evidence>
<dbReference type="PANTHER" id="PTHR43122">
    <property type="entry name" value="FERREDOXIN SUBUNIT OF PYRUVATE:FLAVODOXIN OXIDOREDUCTASE-RELATED"/>
    <property type="match status" value="1"/>
</dbReference>
<sequence length="72" mass="7968">MVSPLAKFVVDVNENWCKGCGLCVAICPKKVLEFNERVKSEPVRIDDCIGCHQCENICPDFAITVKEAKPDA</sequence>
<dbReference type="Gene3D" id="3.30.70.3270">
    <property type="match status" value="1"/>
</dbReference>
<keyword evidence="6" id="KW-1185">Reference proteome</keyword>